<name>A0A8S1NV14_PARPR</name>
<comment type="caution">
    <text evidence="2">The sequence shown here is derived from an EMBL/GenBank/DDBJ whole genome shotgun (WGS) entry which is preliminary data.</text>
</comment>
<accession>A0A8S1NV14</accession>
<dbReference type="EMBL" id="CAJJDM010000090">
    <property type="protein sequence ID" value="CAD8090924.1"/>
    <property type="molecule type" value="Genomic_DNA"/>
</dbReference>
<proteinExistence type="predicted"/>
<organism evidence="2 3">
    <name type="scientific">Paramecium primaurelia</name>
    <dbReference type="NCBI Taxonomy" id="5886"/>
    <lineage>
        <taxon>Eukaryota</taxon>
        <taxon>Sar</taxon>
        <taxon>Alveolata</taxon>
        <taxon>Ciliophora</taxon>
        <taxon>Intramacronucleata</taxon>
        <taxon>Oligohymenophorea</taxon>
        <taxon>Peniculida</taxon>
        <taxon>Parameciidae</taxon>
        <taxon>Paramecium</taxon>
    </lineage>
</organism>
<evidence type="ECO:0000313" key="2">
    <source>
        <dbReference type="EMBL" id="CAD8090924.1"/>
    </source>
</evidence>
<keyword evidence="1" id="KW-0175">Coiled coil</keyword>
<dbReference type="AlphaFoldDB" id="A0A8S1NV14"/>
<protein>
    <submittedName>
        <fullName evidence="2">Uncharacterized protein</fullName>
    </submittedName>
</protein>
<feature type="coiled-coil region" evidence="1">
    <location>
        <begin position="158"/>
        <end position="185"/>
    </location>
</feature>
<gene>
    <name evidence="2" type="ORF">PPRIM_AZ9-3.1.T0870034</name>
</gene>
<sequence length="297" mass="35306">MSQHSFVIANAQEEMIQKRVKSLKFQLKALGQKNTILQQKIKDVNRVNLDHSKSPVSQLQENLHFDRRQVIELFKPIIAKEAIYIRNEKYKTEQFMMQSKMNETQQKKIKARQIEQFDADAIRRVAEFKEKKVIEIRQRNIAEIEINKSTVQKKLEHISILENEEKELMNMIQQAKLNTAQLKQRFNRAITQTDESSMLPNIRKFSCNQRFESPFKNRTPNHYSDKFLDHGNTSHKKQSQYFLCRRQSKSTNKLINTHNNETNGTPLWANDYTQYYNISNKENLEIKEDLQEQSTQQ</sequence>
<dbReference type="Proteomes" id="UP000688137">
    <property type="component" value="Unassembled WGS sequence"/>
</dbReference>
<reference evidence="2" key="1">
    <citation type="submission" date="2021-01" db="EMBL/GenBank/DDBJ databases">
        <authorList>
            <consortium name="Genoscope - CEA"/>
            <person name="William W."/>
        </authorList>
    </citation>
    <scope>NUCLEOTIDE SEQUENCE</scope>
</reference>
<dbReference type="OMA" id="AIYIRNE"/>
<evidence type="ECO:0000256" key="1">
    <source>
        <dbReference type="SAM" id="Coils"/>
    </source>
</evidence>
<keyword evidence="3" id="KW-1185">Reference proteome</keyword>
<evidence type="ECO:0000313" key="3">
    <source>
        <dbReference type="Proteomes" id="UP000688137"/>
    </source>
</evidence>